<evidence type="ECO:0000256" key="1">
    <source>
        <dbReference type="SAM" id="Phobius"/>
    </source>
</evidence>
<dbReference type="NCBIfam" id="TIGR03008">
    <property type="entry name" value="pepcterm_CAAX"/>
    <property type="match status" value="1"/>
</dbReference>
<dbReference type="InterPro" id="IPR014346">
    <property type="entry name" value="Prenyl_protease-related"/>
</dbReference>
<dbReference type="InterPro" id="IPR003675">
    <property type="entry name" value="Rce1/LyrA-like_dom"/>
</dbReference>
<dbReference type="RefSeq" id="WP_025410610.1">
    <property type="nucleotide sequence ID" value="NZ_CP007128.1"/>
</dbReference>
<dbReference type="GO" id="GO:0006508">
    <property type="term" value="P:proteolysis"/>
    <property type="evidence" value="ECO:0007669"/>
    <property type="project" value="UniProtKB-KW"/>
</dbReference>
<dbReference type="GO" id="GO:0004175">
    <property type="term" value="F:endopeptidase activity"/>
    <property type="evidence" value="ECO:0007669"/>
    <property type="project" value="UniProtKB-ARBA"/>
</dbReference>
<dbReference type="GO" id="GO:0080120">
    <property type="term" value="P:CAAX-box protein maturation"/>
    <property type="evidence" value="ECO:0007669"/>
    <property type="project" value="UniProtKB-ARBA"/>
</dbReference>
<organism evidence="3 4">
    <name type="scientific">Gemmatirosa kalamazoonensis</name>
    <dbReference type="NCBI Taxonomy" id="861299"/>
    <lineage>
        <taxon>Bacteria</taxon>
        <taxon>Pseudomonadati</taxon>
        <taxon>Gemmatimonadota</taxon>
        <taxon>Gemmatimonadia</taxon>
        <taxon>Gemmatimonadales</taxon>
        <taxon>Gemmatimonadaceae</taxon>
        <taxon>Gemmatirosa</taxon>
    </lineage>
</organism>
<keyword evidence="1" id="KW-0472">Membrane</keyword>
<feature type="transmembrane region" description="Helical" evidence="1">
    <location>
        <begin position="209"/>
        <end position="229"/>
    </location>
</feature>
<keyword evidence="3" id="KW-0378">Hydrolase</keyword>
<feature type="transmembrane region" description="Helical" evidence="1">
    <location>
        <begin position="76"/>
        <end position="98"/>
    </location>
</feature>
<dbReference type="eggNOG" id="COG1266">
    <property type="taxonomic scope" value="Bacteria"/>
</dbReference>
<keyword evidence="3" id="KW-0645">Protease</keyword>
<name>W0RF77_9BACT</name>
<sequence>MHHVSPAEEVRAPSAPPPPREHPLAWVGPFAVFMAWLAVDRLLPLANPTKEVVRDVVLVAAIVGFSRRVLPTRAPYWLASIGVGLAVFALWVLPDVLVPQWRSHWLLQNAITGRITTSIPPTELTPLMLVLRTTRAALLVPVIEELFWRGWLPRWLQDTRTERVPMGRYTPFAFWATAALFAAEHGPFWEVGLVAGVVYNWWMRRTRSLGDLVLAHAVTNLVLSLYVVASRDWRFWM</sequence>
<dbReference type="STRING" id="861299.J421_1560"/>
<evidence type="ECO:0000259" key="2">
    <source>
        <dbReference type="Pfam" id="PF02517"/>
    </source>
</evidence>
<dbReference type="EMBL" id="CP007128">
    <property type="protein sequence ID" value="AHG89097.1"/>
    <property type="molecule type" value="Genomic_DNA"/>
</dbReference>
<keyword evidence="1" id="KW-0812">Transmembrane</keyword>
<evidence type="ECO:0000313" key="3">
    <source>
        <dbReference type="EMBL" id="AHG89097.1"/>
    </source>
</evidence>
<dbReference type="OrthoDB" id="9782250at2"/>
<dbReference type="AlphaFoldDB" id="W0RF77"/>
<keyword evidence="1" id="KW-1133">Transmembrane helix</keyword>
<dbReference type="Pfam" id="PF02517">
    <property type="entry name" value="Rce1-like"/>
    <property type="match status" value="1"/>
</dbReference>
<keyword evidence="4" id="KW-1185">Reference proteome</keyword>
<dbReference type="InParanoid" id="W0RF77"/>
<dbReference type="Proteomes" id="UP000019151">
    <property type="component" value="Chromosome"/>
</dbReference>
<feature type="transmembrane region" description="Helical" evidence="1">
    <location>
        <begin position="23"/>
        <end position="40"/>
    </location>
</feature>
<feature type="domain" description="CAAX prenyl protease 2/Lysostaphin resistance protein A-like" evidence="2">
    <location>
        <begin position="128"/>
        <end position="222"/>
    </location>
</feature>
<proteinExistence type="predicted"/>
<dbReference type="KEGG" id="gba:J421_1560"/>
<accession>W0RF77</accession>
<dbReference type="HOGENOM" id="CLU_078735_0_0_0"/>
<protein>
    <submittedName>
        <fullName evidence="3">CAAX prenyl protease-related protein</fullName>
    </submittedName>
</protein>
<reference evidence="3 4" key="1">
    <citation type="journal article" date="2014" name="Genome Announc.">
        <title>Genome Sequence and Methylome of Soil Bacterium Gemmatirosa kalamazoonensis KBS708T, a Member of the Rarely Cultivated Gemmatimonadetes Phylum.</title>
        <authorList>
            <person name="Debruyn J.M."/>
            <person name="Radosevich M."/>
            <person name="Wommack K.E."/>
            <person name="Polson S.W."/>
            <person name="Hauser L.J."/>
            <person name="Fawaz M.N."/>
            <person name="Korlach J."/>
            <person name="Tsai Y.C."/>
        </authorList>
    </citation>
    <scope>NUCLEOTIDE SEQUENCE [LARGE SCALE GENOMIC DNA]</scope>
    <source>
        <strain evidence="3 4">KBS708</strain>
    </source>
</reference>
<gene>
    <name evidence="3" type="ORF">J421_1560</name>
</gene>
<evidence type="ECO:0000313" key="4">
    <source>
        <dbReference type="Proteomes" id="UP000019151"/>
    </source>
</evidence>